<comment type="caution">
    <text evidence="5">The sequence shown here is derived from an EMBL/GenBank/DDBJ whole genome shotgun (WGS) entry which is preliminary data.</text>
</comment>
<evidence type="ECO:0000256" key="2">
    <source>
        <dbReference type="SAM" id="MobiDB-lite"/>
    </source>
</evidence>
<keyword evidence="3" id="KW-0812">Transmembrane</keyword>
<name>A0A8T2MMJ8_9TELE</name>
<evidence type="ECO:0000313" key="5">
    <source>
        <dbReference type="EMBL" id="KAG9328320.1"/>
    </source>
</evidence>
<feature type="non-terminal residue" evidence="5">
    <location>
        <position position="339"/>
    </location>
</feature>
<dbReference type="InterPro" id="IPR036056">
    <property type="entry name" value="Fibrinogen-like_C"/>
</dbReference>
<evidence type="ECO:0000256" key="1">
    <source>
        <dbReference type="ARBA" id="ARBA00023157"/>
    </source>
</evidence>
<organism evidence="5 6">
    <name type="scientific">Albula glossodonta</name>
    <name type="common">roundjaw bonefish</name>
    <dbReference type="NCBI Taxonomy" id="121402"/>
    <lineage>
        <taxon>Eukaryota</taxon>
        <taxon>Metazoa</taxon>
        <taxon>Chordata</taxon>
        <taxon>Craniata</taxon>
        <taxon>Vertebrata</taxon>
        <taxon>Euteleostomi</taxon>
        <taxon>Actinopterygii</taxon>
        <taxon>Neopterygii</taxon>
        <taxon>Teleostei</taxon>
        <taxon>Albuliformes</taxon>
        <taxon>Albulidae</taxon>
        <taxon>Albula</taxon>
    </lineage>
</organism>
<dbReference type="PANTHER" id="PTHR19143:SF225">
    <property type="entry name" value="MICROFIBRIL-ASSOCIATED GLYCOPROTEIN 4"/>
    <property type="match status" value="1"/>
</dbReference>
<feature type="transmembrane region" description="Helical" evidence="3">
    <location>
        <begin position="91"/>
        <end position="110"/>
    </location>
</feature>
<keyword evidence="3" id="KW-1133">Transmembrane helix</keyword>
<dbReference type="PANTHER" id="PTHR19143">
    <property type="entry name" value="FIBRINOGEN/TENASCIN/ANGIOPOEITIN"/>
    <property type="match status" value="1"/>
</dbReference>
<feature type="domain" description="Fibrinogen C-terminal" evidence="4">
    <location>
        <begin position="110"/>
        <end position="337"/>
    </location>
</feature>
<dbReference type="EMBL" id="JAFBMS010002377">
    <property type="protein sequence ID" value="KAG9328320.1"/>
    <property type="molecule type" value="Genomic_DNA"/>
</dbReference>
<dbReference type="PROSITE" id="PS51406">
    <property type="entry name" value="FIBRINOGEN_C_2"/>
    <property type="match status" value="1"/>
</dbReference>
<dbReference type="Pfam" id="PF00147">
    <property type="entry name" value="Fibrinogen_C"/>
    <property type="match status" value="1"/>
</dbReference>
<evidence type="ECO:0000259" key="4">
    <source>
        <dbReference type="PROSITE" id="PS51406"/>
    </source>
</evidence>
<dbReference type="Gene3D" id="3.90.215.10">
    <property type="entry name" value="Gamma Fibrinogen, chain A, domain 1"/>
    <property type="match status" value="1"/>
</dbReference>
<dbReference type="AlphaFoldDB" id="A0A8T2MMJ8"/>
<evidence type="ECO:0000313" key="6">
    <source>
        <dbReference type="Proteomes" id="UP000824540"/>
    </source>
</evidence>
<dbReference type="InterPro" id="IPR002181">
    <property type="entry name" value="Fibrinogen_a/b/g_C_dom"/>
</dbReference>
<proteinExistence type="predicted"/>
<protein>
    <recommendedName>
        <fullName evidence="4">Fibrinogen C-terminal domain-containing protein</fullName>
    </recommendedName>
</protein>
<sequence length="339" mass="38178">MTSSQGRANDKEIRPPGAERSSTLTSQQHHILLEPVTLVIDTQVDHCCERPDFVNSSGCLTFQLQKPIFDLCQNVLVQPGGVAESPSQQRVLVFMLLFLLLPVAALSLPVKQKFLPVDCEDIYNNGSIHSGVYTIFLAGHASPVQVYCDMGCEDGDDNDGGKWTVIQRRMDGTVNFYRPWDQYKKGFGNPAGEYWLGLENIFLLTWTKKYELRVDMEDFERGNVHAQYSSFSIDPESEGYKLHISSYIDGGAGDSLAYHNERKFSTFDNDQDSSGSNCALVYQGGFWFYNCLHANPNGLYKWGQTSGSPAYTGVIWNTWKGYYYSLKSITMKIRPLSLE</sequence>
<dbReference type="OrthoDB" id="7735550at2759"/>
<evidence type="ECO:0000256" key="3">
    <source>
        <dbReference type="SAM" id="Phobius"/>
    </source>
</evidence>
<gene>
    <name evidence="5" type="ORF">JZ751_015001</name>
</gene>
<dbReference type="FunFam" id="3.90.215.10:FF:000001">
    <property type="entry name" value="Tenascin isoform 1"/>
    <property type="match status" value="1"/>
</dbReference>
<dbReference type="CDD" id="cd00087">
    <property type="entry name" value="FReD"/>
    <property type="match status" value="1"/>
</dbReference>
<dbReference type="GO" id="GO:0048251">
    <property type="term" value="P:elastic fiber assembly"/>
    <property type="evidence" value="ECO:0007669"/>
    <property type="project" value="TreeGrafter"/>
</dbReference>
<dbReference type="GO" id="GO:0005615">
    <property type="term" value="C:extracellular space"/>
    <property type="evidence" value="ECO:0007669"/>
    <property type="project" value="TreeGrafter"/>
</dbReference>
<accession>A0A8T2MMJ8</accession>
<reference evidence="5" key="1">
    <citation type="thesis" date="2021" institute="BYU ScholarsArchive" country="Provo, UT, USA">
        <title>Applications of and Algorithms for Genome Assembly and Genomic Analyses with an Emphasis on Marine Teleosts.</title>
        <authorList>
            <person name="Pickett B.D."/>
        </authorList>
    </citation>
    <scope>NUCLEOTIDE SEQUENCE</scope>
    <source>
        <strain evidence="5">HI-2016</strain>
    </source>
</reference>
<keyword evidence="3" id="KW-0472">Membrane</keyword>
<dbReference type="Proteomes" id="UP000824540">
    <property type="component" value="Unassembled WGS sequence"/>
</dbReference>
<keyword evidence="6" id="KW-1185">Reference proteome</keyword>
<dbReference type="InterPro" id="IPR050373">
    <property type="entry name" value="Fibrinogen_C-term_domain"/>
</dbReference>
<feature type="region of interest" description="Disordered" evidence="2">
    <location>
        <begin position="1"/>
        <end position="26"/>
    </location>
</feature>
<dbReference type="InterPro" id="IPR014716">
    <property type="entry name" value="Fibrinogen_a/b/g_C_1"/>
</dbReference>
<keyword evidence="1" id="KW-1015">Disulfide bond</keyword>
<dbReference type="SMART" id="SM00186">
    <property type="entry name" value="FBG"/>
    <property type="match status" value="1"/>
</dbReference>
<dbReference type="SUPFAM" id="SSF56496">
    <property type="entry name" value="Fibrinogen C-terminal domain-like"/>
    <property type="match status" value="1"/>
</dbReference>